<keyword evidence="3" id="KW-1185">Reference proteome</keyword>
<reference evidence="2" key="1">
    <citation type="journal article" date="2020" name="Stud. Mycol.">
        <title>101 Dothideomycetes genomes: a test case for predicting lifestyles and emergence of pathogens.</title>
        <authorList>
            <person name="Haridas S."/>
            <person name="Albert R."/>
            <person name="Binder M."/>
            <person name="Bloem J."/>
            <person name="Labutti K."/>
            <person name="Salamov A."/>
            <person name="Andreopoulos B."/>
            <person name="Baker S."/>
            <person name="Barry K."/>
            <person name="Bills G."/>
            <person name="Bluhm B."/>
            <person name="Cannon C."/>
            <person name="Castanera R."/>
            <person name="Culley D."/>
            <person name="Daum C."/>
            <person name="Ezra D."/>
            <person name="Gonzalez J."/>
            <person name="Henrissat B."/>
            <person name="Kuo A."/>
            <person name="Liang C."/>
            <person name="Lipzen A."/>
            <person name="Lutzoni F."/>
            <person name="Magnuson J."/>
            <person name="Mondo S."/>
            <person name="Nolan M."/>
            <person name="Ohm R."/>
            <person name="Pangilinan J."/>
            <person name="Park H.-J."/>
            <person name="Ramirez L."/>
            <person name="Alfaro M."/>
            <person name="Sun H."/>
            <person name="Tritt A."/>
            <person name="Yoshinaga Y."/>
            <person name="Zwiers L.-H."/>
            <person name="Turgeon B."/>
            <person name="Goodwin S."/>
            <person name="Spatafora J."/>
            <person name="Crous P."/>
            <person name="Grigoriev I."/>
        </authorList>
    </citation>
    <scope>NUCLEOTIDE SEQUENCE</scope>
    <source>
        <strain evidence="2">CBS 122368</strain>
    </source>
</reference>
<proteinExistence type="predicted"/>
<protein>
    <submittedName>
        <fullName evidence="2">Uncharacterized protein</fullName>
    </submittedName>
</protein>
<sequence length="190" mass="21410">MSVPVSPEQSPAAFCWSQEAVHEPAIRGSAHSCPGPQLLVSPLPLPTLHVVENAFRDISTQSRVFLLDLSLLFSVIAIVEFTPVVPRSFPVASLRHSSIRKVQLHQHLRQNSREKNLLHNPSSPWNIHSPQLSRSSRVPNFRSLHSRHLSKTTSQKRPTRSFHPPVAYTSSFYRRAIIPVPTCTQARPRQ</sequence>
<name>A0A6A6HTL2_9PLEO</name>
<feature type="region of interest" description="Disordered" evidence="1">
    <location>
        <begin position="112"/>
        <end position="134"/>
    </location>
</feature>
<dbReference type="Proteomes" id="UP000800094">
    <property type="component" value="Unassembled WGS sequence"/>
</dbReference>
<dbReference type="RefSeq" id="XP_033675877.1">
    <property type="nucleotide sequence ID" value="XM_033820537.1"/>
</dbReference>
<evidence type="ECO:0000256" key="1">
    <source>
        <dbReference type="SAM" id="MobiDB-lite"/>
    </source>
</evidence>
<accession>A0A6A6HTL2</accession>
<evidence type="ECO:0000313" key="3">
    <source>
        <dbReference type="Proteomes" id="UP000800094"/>
    </source>
</evidence>
<evidence type="ECO:0000313" key="2">
    <source>
        <dbReference type="EMBL" id="KAF2240873.1"/>
    </source>
</evidence>
<gene>
    <name evidence="2" type="ORF">BU26DRAFT_201544</name>
</gene>
<dbReference type="GeneID" id="54573867"/>
<feature type="compositionally biased region" description="Polar residues" evidence="1">
    <location>
        <begin position="119"/>
        <end position="134"/>
    </location>
</feature>
<dbReference type="AlphaFoldDB" id="A0A6A6HTL2"/>
<dbReference type="EMBL" id="ML987215">
    <property type="protein sequence ID" value="KAF2240873.1"/>
    <property type="molecule type" value="Genomic_DNA"/>
</dbReference>
<organism evidence="2 3">
    <name type="scientific">Trematosphaeria pertusa</name>
    <dbReference type="NCBI Taxonomy" id="390896"/>
    <lineage>
        <taxon>Eukaryota</taxon>
        <taxon>Fungi</taxon>
        <taxon>Dikarya</taxon>
        <taxon>Ascomycota</taxon>
        <taxon>Pezizomycotina</taxon>
        <taxon>Dothideomycetes</taxon>
        <taxon>Pleosporomycetidae</taxon>
        <taxon>Pleosporales</taxon>
        <taxon>Massarineae</taxon>
        <taxon>Trematosphaeriaceae</taxon>
        <taxon>Trematosphaeria</taxon>
    </lineage>
</organism>